<evidence type="ECO:0000256" key="1">
    <source>
        <dbReference type="ARBA" id="ARBA00004651"/>
    </source>
</evidence>
<dbReference type="PANTHER" id="PTHR13084">
    <property type="entry name" value="T-CELL LYMPHOMA BREAKPOINT-ASSOCIATED TARGET 1-RELATED"/>
    <property type="match status" value="1"/>
</dbReference>
<feature type="region of interest" description="Disordered" evidence="8">
    <location>
        <begin position="188"/>
        <end position="220"/>
    </location>
</feature>
<sequence>MSCRCSGVCWMIGICIAQLITVAVRQTYDFLGLQWTAIAVNFCQIFAVVIALIGCSRSRHRLIAMYSAWTLIWLGWNLYLIFLYIGIGGLNVNDHVVTLNLGLSDTYTWFREKCMVFIDHSEDTATVFDAAVFSSDKFPWFCAAGFQYIEVGQSAVQLLLAVFGFGMSCYAIGVLREEEDSFDFIGSRPDSDMRKSSNDPNFNTIQSQPLVGGVSSSTNA</sequence>
<feature type="transmembrane region" description="Helical" evidence="7">
    <location>
        <begin position="7"/>
        <end position="28"/>
    </location>
</feature>
<proteinExistence type="evidence at transcript level"/>
<feature type="transmembrane region" description="Helical" evidence="7">
    <location>
        <begin position="155"/>
        <end position="175"/>
    </location>
</feature>
<dbReference type="AlphaFoldDB" id="A0A6F9DMI0"/>
<evidence type="ECO:0000256" key="6">
    <source>
        <dbReference type="ARBA" id="ARBA00023136"/>
    </source>
</evidence>
<dbReference type="EMBL" id="LR788477">
    <property type="protein sequence ID" value="CAB3264339.1"/>
    <property type="molecule type" value="mRNA"/>
</dbReference>
<dbReference type="Pfam" id="PF05640">
    <property type="entry name" value="NKAIN"/>
    <property type="match status" value="1"/>
</dbReference>
<name>A0A6F9DMI0_9ASCI</name>
<evidence type="ECO:0000256" key="4">
    <source>
        <dbReference type="ARBA" id="ARBA00022692"/>
    </source>
</evidence>
<dbReference type="GO" id="GO:0005886">
    <property type="term" value="C:plasma membrane"/>
    <property type="evidence" value="ECO:0007669"/>
    <property type="project" value="UniProtKB-SubCell"/>
</dbReference>
<keyword evidence="5 7" id="KW-1133">Transmembrane helix</keyword>
<evidence type="ECO:0000256" key="2">
    <source>
        <dbReference type="ARBA" id="ARBA00006364"/>
    </source>
</evidence>
<dbReference type="GO" id="GO:0002028">
    <property type="term" value="P:regulation of sodium ion transport"/>
    <property type="evidence" value="ECO:0007669"/>
    <property type="project" value="UniProtKB-UniRule"/>
</dbReference>
<feature type="compositionally biased region" description="Polar residues" evidence="8">
    <location>
        <begin position="198"/>
        <end position="220"/>
    </location>
</feature>
<evidence type="ECO:0000256" key="5">
    <source>
        <dbReference type="ARBA" id="ARBA00022989"/>
    </source>
</evidence>
<dbReference type="InterPro" id="IPR008516">
    <property type="entry name" value="Na/K-Atpase_Interacting"/>
</dbReference>
<comment type="subcellular location">
    <subcellularLocation>
        <location evidence="1 7">Cell membrane</location>
        <topology evidence="1 7">Multi-pass membrane protein</topology>
    </subcellularLocation>
</comment>
<protein>
    <recommendedName>
        <fullName evidence="7">Sodium/potassium-transporting ATPase subunit beta-1-interacting protein</fullName>
        <shortName evidence="7">Na(+)/K(+)-transporting ATPase subunit beta-1-interacting protein</shortName>
    </recommendedName>
</protein>
<reference evidence="9" key="1">
    <citation type="submission" date="2020-04" db="EMBL/GenBank/DDBJ databases">
        <authorList>
            <person name="Neveu A P."/>
        </authorList>
    </citation>
    <scope>NUCLEOTIDE SEQUENCE</scope>
    <source>
        <tissue evidence="9">Whole embryo</tissue>
    </source>
</reference>
<comment type="similarity">
    <text evidence="2 7">Belongs to the NKAIN family.</text>
</comment>
<keyword evidence="4 7" id="KW-0812">Transmembrane</keyword>
<gene>
    <name evidence="9" type="primary">Nkain3</name>
</gene>
<organism evidence="9">
    <name type="scientific">Phallusia mammillata</name>
    <dbReference type="NCBI Taxonomy" id="59560"/>
    <lineage>
        <taxon>Eukaryota</taxon>
        <taxon>Metazoa</taxon>
        <taxon>Chordata</taxon>
        <taxon>Tunicata</taxon>
        <taxon>Ascidiacea</taxon>
        <taxon>Phlebobranchia</taxon>
        <taxon>Ascidiidae</taxon>
        <taxon>Phallusia</taxon>
    </lineage>
</organism>
<feature type="transmembrane region" description="Helical" evidence="7">
    <location>
        <begin position="34"/>
        <end position="54"/>
    </location>
</feature>
<feature type="transmembrane region" description="Helical" evidence="7">
    <location>
        <begin position="66"/>
        <end position="87"/>
    </location>
</feature>
<dbReference type="PANTHER" id="PTHR13084:SF6">
    <property type="entry name" value="SODIUM_POTASSIUM-TRANSPORTING ATPASE SUBUNIT BETA-1-INTERACTING PROTEIN"/>
    <property type="match status" value="1"/>
</dbReference>
<keyword evidence="3 7" id="KW-1003">Cell membrane</keyword>
<evidence type="ECO:0000313" key="9">
    <source>
        <dbReference type="EMBL" id="CAB3264339.1"/>
    </source>
</evidence>
<evidence type="ECO:0000256" key="3">
    <source>
        <dbReference type="ARBA" id="ARBA00022475"/>
    </source>
</evidence>
<evidence type="ECO:0000256" key="7">
    <source>
        <dbReference type="RuleBase" id="RU368041"/>
    </source>
</evidence>
<evidence type="ECO:0000256" key="8">
    <source>
        <dbReference type="SAM" id="MobiDB-lite"/>
    </source>
</evidence>
<keyword evidence="6 7" id="KW-0472">Membrane</keyword>
<accession>A0A6F9DMI0</accession>